<keyword evidence="2" id="KW-1185">Reference proteome</keyword>
<organism evidence="1 2">
    <name type="scientific">Gossypium stocksii</name>
    <dbReference type="NCBI Taxonomy" id="47602"/>
    <lineage>
        <taxon>Eukaryota</taxon>
        <taxon>Viridiplantae</taxon>
        <taxon>Streptophyta</taxon>
        <taxon>Embryophyta</taxon>
        <taxon>Tracheophyta</taxon>
        <taxon>Spermatophyta</taxon>
        <taxon>Magnoliopsida</taxon>
        <taxon>eudicotyledons</taxon>
        <taxon>Gunneridae</taxon>
        <taxon>Pentapetalae</taxon>
        <taxon>rosids</taxon>
        <taxon>malvids</taxon>
        <taxon>Malvales</taxon>
        <taxon>Malvaceae</taxon>
        <taxon>Malvoideae</taxon>
        <taxon>Gossypium</taxon>
    </lineage>
</organism>
<protein>
    <submittedName>
        <fullName evidence="1">Uncharacterized protein</fullName>
    </submittedName>
</protein>
<evidence type="ECO:0000313" key="1">
    <source>
        <dbReference type="EMBL" id="KAH1083298.1"/>
    </source>
</evidence>
<comment type="caution">
    <text evidence="1">The sequence shown here is derived from an EMBL/GenBank/DDBJ whole genome shotgun (WGS) entry which is preliminary data.</text>
</comment>
<reference evidence="1 2" key="1">
    <citation type="journal article" date="2021" name="Plant Biotechnol. J.">
        <title>Multi-omics assisted identification of the key and species-specific regulatory components of drought-tolerant mechanisms in Gossypium stocksii.</title>
        <authorList>
            <person name="Yu D."/>
            <person name="Ke L."/>
            <person name="Zhang D."/>
            <person name="Wu Y."/>
            <person name="Sun Y."/>
            <person name="Mei J."/>
            <person name="Sun J."/>
            <person name="Sun Y."/>
        </authorList>
    </citation>
    <scope>NUCLEOTIDE SEQUENCE [LARGE SCALE GENOMIC DNA]</scope>
    <source>
        <strain evidence="2">cv. E1</strain>
        <tissue evidence="1">Leaf</tissue>
    </source>
</reference>
<gene>
    <name evidence="1" type="ORF">J1N35_023059</name>
</gene>
<dbReference type="Proteomes" id="UP000828251">
    <property type="component" value="Unassembled WGS sequence"/>
</dbReference>
<proteinExistence type="predicted"/>
<dbReference type="AlphaFoldDB" id="A0A9D3VI45"/>
<sequence>MNMHLPICVFLISFYIKMVCYEIFIEPLISSQILQWQAAKKHLNQRIQEPGYTEILKSIQTSVSARVSIFEVRRRPTSPSSIFPSSSCIFMFFSFENGV</sequence>
<evidence type="ECO:0000313" key="2">
    <source>
        <dbReference type="Proteomes" id="UP000828251"/>
    </source>
</evidence>
<accession>A0A9D3VI45</accession>
<dbReference type="EMBL" id="JAIQCV010000007">
    <property type="protein sequence ID" value="KAH1083298.1"/>
    <property type="molecule type" value="Genomic_DNA"/>
</dbReference>
<name>A0A9D3VI45_9ROSI</name>